<dbReference type="GeneTree" id="ENSGT00940000161471"/>
<feature type="region of interest" description="Disordered" evidence="1">
    <location>
        <begin position="976"/>
        <end position="1083"/>
    </location>
</feature>
<feature type="compositionally biased region" description="Basic and acidic residues" evidence="1">
    <location>
        <begin position="198"/>
        <end position="224"/>
    </location>
</feature>
<feature type="region of interest" description="Disordered" evidence="1">
    <location>
        <begin position="1"/>
        <end position="21"/>
    </location>
</feature>
<reference evidence="3" key="2">
    <citation type="submission" date="2025-09" db="UniProtKB">
        <authorList>
            <consortium name="Ensembl"/>
        </authorList>
    </citation>
    <scope>IDENTIFICATION</scope>
</reference>
<feature type="compositionally biased region" description="Basic and acidic residues" evidence="1">
    <location>
        <begin position="976"/>
        <end position="998"/>
    </location>
</feature>
<accession>A0A8C5P8Z2</accession>
<feature type="compositionally biased region" description="Polar residues" evidence="1">
    <location>
        <begin position="1041"/>
        <end position="1078"/>
    </location>
</feature>
<dbReference type="Pfam" id="PF15262">
    <property type="entry name" value="DUF4592"/>
    <property type="match status" value="1"/>
</dbReference>
<keyword evidence="4" id="KW-1185">Reference proteome</keyword>
<feature type="compositionally biased region" description="Basic and acidic residues" evidence="1">
    <location>
        <begin position="106"/>
        <end position="116"/>
    </location>
</feature>
<feature type="compositionally biased region" description="Polar residues" evidence="1">
    <location>
        <begin position="824"/>
        <end position="835"/>
    </location>
</feature>
<feature type="region of interest" description="Disordered" evidence="1">
    <location>
        <begin position="193"/>
        <end position="270"/>
    </location>
</feature>
<feature type="compositionally biased region" description="Low complexity" evidence="1">
    <location>
        <begin position="852"/>
        <end position="864"/>
    </location>
</feature>
<evidence type="ECO:0000259" key="2">
    <source>
        <dbReference type="Pfam" id="PF15262"/>
    </source>
</evidence>
<evidence type="ECO:0000313" key="4">
    <source>
        <dbReference type="Proteomes" id="UP000694569"/>
    </source>
</evidence>
<dbReference type="InterPro" id="IPR028030">
    <property type="entry name" value="DUF4592"/>
</dbReference>
<dbReference type="GO" id="GO:2000813">
    <property type="term" value="P:negative regulation of barbed-end actin filament capping"/>
    <property type="evidence" value="ECO:0007669"/>
    <property type="project" value="TreeGrafter"/>
</dbReference>
<name>A0A8C5P8Z2_9ANUR</name>
<feature type="region of interest" description="Disordered" evidence="1">
    <location>
        <begin position="388"/>
        <end position="423"/>
    </location>
</feature>
<feature type="region of interest" description="Disordered" evidence="1">
    <location>
        <begin position="154"/>
        <end position="173"/>
    </location>
</feature>
<feature type="compositionally biased region" description="Basic and acidic residues" evidence="1">
    <location>
        <begin position="388"/>
        <end position="400"/>
    </location>
</feature>
<feature type="compositionally biased region" description="Basic and acidic residues" evidence="1">
    <location>
        <begin position="1021"/>
        <end position="1040"/>
    </location>
</feature>
<dbReference type="Proteomes" id="UP000694569">
    <property type="component" value="Unplaced"/>
</dbReference>
<dbReference type="PANTHER" id="PTHR47574">
    <property type="entry name" value="CANCER-RELATED REGULATOR OF ACTIN DYNAMICS"/>
    <property type="match status" value="1"/>
</dbReference>
<feature type="compositionally biased region" description="Basic and acidic residues" evidence="1">
    <location>
        <begin position="348"/>
        <end position="368"/>
    </location>
</feature>
<organism evidence="3 4">
    <name type="scientific">Leptobrachium leishanense</name>
    <name type="common">Leishan spiny toad</name>
    <dbReference type="NCBI Taxonomy" id="445787"/>
    <lineage>
        <taxon>Eukaryota</taxon>
        <taxon>Metazoa</taxon>
        <taxon>Chordata</taxon>
        <taxon>Craniata</taxon>
        <taxon>Vertebrata</taxon>
        <taxon>Euteleostomi</taxon>
        <taxon>Amphibia</taxon>
        <taxon>Batrachia</taxon>
        <taxon>Anura</taxon>
        <taxon>Pelobatoidea</taxon>
        <taxon>Megophryidae</taxon>
        <taxon>Leptobrachium</taxon>
    </lineage>
</organism>
<feature type="compositionally biased region" description="Low complexity" evidence="1">
    <location>
        <begin position="702"/>
        <end position="713"/>
    </location>
</feature>
<dbReference type="Ensembl" id="ENSLLET00000005851.1">
    <property type="protein sequence ID" value="ENSLLEP00000005610.1"/>
    <property type="gene ID" value="ENSLLEG00000003557.1"/>
</dbReference>
<dbReference type="PANTHER" id="PTHR47574:SF3">
    <property type="entry name" value="CAPPING PROTEIN-INHIBITING REGULATOR OF ACTIN DYNAMICS"/>
    <property type="match status" value="1"/>
</dbReference>
<dbReference type="InterPro" id="IPR052853">
    <property type="entry name" value="Actin_dynamics_regulator"/>
</dbReference>
<reference evidence="3" key="1">
    <citation type="submission" date="2025-08" db="UniProtKB">
        <authorList>
            <consortium name="Ensembl"/>
        </authorList>
    </citation>
    <scope>IDENTIFICATION</scope>
</reference>
<feature type="domain" description="DUF4592" evidence="2">
    <location>
        <begin position="45"/>
        <end position="169"/>
    </location>
</feature>
<feature type="region of interest" description="Disordered" evidence="1">
    <location>
        <begin position="824"/>
        <end position="868"/>
    </location>
</feature>
<feature type="region of interest" description="Disordered" evidence="1">
    <location>
        <begin position="95"/>
        <end position="131"/>
    </location>
</feature>
<proteinExistence type="predicted"/>
<protein>
    <submittedName>
        <fullName evidence="3">Capping protein inhibiting regulator of actin dynamics</fullName>
    </submittedName>
</protein>
<dbReference type="AlphaFoldDB" id="A0A8C5P8Z2"/>
<evidence type="ECO:0000313" key="3">
    <source>
        <dbReference type="Ensembl" id="ENSLLEP00000005610.1"/>
    </source>
</evidence>
<evidence type="ECO:0000256" key="1">
    <source>
        <dbReference type="SAM" id="MobiDB-lite"/>
    </source>
</evidence>
<feature type="region of interest" description="Disordered" evidence="1">
    <location>
        <begin position="688"/>
        <end position="720"/>
    </location>
</feature>
<feature type="region of interest" description="Disordered" evidence="1">
    <location>
        <begin position="308"/>
        <end position="368"/>
    </location>
</feature>
<gene>
    <name evidence="3" type="primary">CRACD</name>
</gene>
<feature type="region of interest" description="Disordered" evidence="1">
    <location>
        <begin position="452"/>
        <end position="474"/>
    </location>
</feature>
<feature type="compositionally biased region" description="Basic and acidic residues" evidence="1">
    <location>
        <begin position="308"/>
        <end position="338"/>
    </location>
</feature>
<dbReference type="OrthoDB" id="9905722at2759"/>
<dbReference type="GO" id="GO:0030277">
    <property type="term" value="P:maintenance of gastrointestinal epithelium"/>
    <property type="evidence" value="ECO:0007669"/>
    <property type="project" value="TreeGrafter"/>
</dbReference>
<feature type="compositionally biased region" description="Basic and acidic residues" evidence="1">
    <location>
        <begin position="234"/>
        <end position="270"/>
    </location>
</feature>
<sequence length="1104" mass="125530">MGTRAFSHDSIFIPDGEAEDEQDIQTLSQECIGGKVRSLQQQIAKNIRFGQPPPNISGKRMQDMDVSAEEMDDTQVSPAEIIGRQDTILQENTNLTSRSPEANVPETERKAEDKVTPIKMSRHKHHQASSGTIESINLDAVPRSVAPLDNSAAKHKLAVKPKNQRVSQKHRRMSQCFEDTEYKEETVFTMVNSPNKENNYHKEKPLLDINLPDRPDQKNPEDRTPGMGRTLTENLDRTLEERKKSEDVKPLEDDRNVRLKSQQEEEERKRKELEKVIWILEQQKENELKEQRRREEERKKRAEQCLKELEEHRKREEQKRELEEQIARQKAENRLQEKHKGKPQNIEEQNKPELQSHEMWEKETMPETDVKKKQKVVCFSETAMSVVEDQKMSEEPKPVEQESAQTQQRQIGAEEQERRWQEVEQGQKPFTFKVSSGEKQIIFDKVNLVPVSPSKGPSTHPGTHGEKRSLGSHALPSNQYVPHTAILVTGAQLCDPAENTIQIKNTACKSLLGLTEDKKQPQNLPIKNETQDTKQISVKTHYTSESQENQAVFTELTSMQKKILSRSEIISISDRDRGGSRICSDDWTDKEKGDSHSHLRKTMSASPRFSITPAWQKFAESVSSTEINTDKKSKENVATMKNIFSENEAPKNTENIHEIVPYKIKKQVTIDSKTESYYFSKDLPSFLVPNPPQSPRKLHVGNENSSENQMSSSTAQKTDKLAQNGEETISPFGIILRRTNYSLRFHGDPQNEQKKKKRYSAGDSFEGVSGSFMASGKIEIESHGCRRTMSTSSTTKETVKVLLDTSNNPDDDIHPTSVPLIPVSTNNVVSPNKETTVPRPPVVQKPSVALKPSSPTPSVSSPQSTLNRANVIDPSSHLYDKQTKEVTAVNIKVNTVVSTLSVNNKEETEPKDKKYSFPSISIPWRDKSEKKTDHIGKEKPVLQSRHSIDSRLMEKVETAQPLWIMLALQKQKGFREQHAHREERRHAREAKQADKLAKENAPSIQPGEYRGRSGSLQKMAAPEDKPVETVKTRLQRREQLQKSNTLPTSATVDITENIPGTAQTRDNQKRFSTPNATAMSPEPDWMALAKRKSMAWKDSPQIIK</sequence>